<dbReference type="Gene3D" id="3.40.630.30">
    <property type="match status" value="1"/>
</dbReference>
<dbReference type="GO" id="GO:0016747">
    <property type="term" value="F:acyltransferase activity, transferring groups other than amino-acyl groups"/>
    <property type="evidence" value="ECO:0007669"/>
    <property type="project" value="InterPro"/>
</dbReference>
<accession>A0A4R7ZC71</accession>
<dbReference type="InterPro" id="IPR016181">
    <property type="entry name" value="Acyl_CoA_acyltransferase"/>
</dbReference>
<dbReference type="Pfam" id="PF00583">
    <property type="entry name" value="Acetyltransf_1"/>
    <property type="match status" value="1"/>
</dbReference>
<proteinExistence type="predicted"/>
<dbReference type="Proteomes" id="UP000294743">
    <property type="component" value="Unassembled WGS sequence"/>
</dbReference>
<evidence type="ECO:0000313" key="3">
    <source>
        <dbReference type="Proteomes" id="UP000294743"/>
    </source>
</evidence>
<evidence type="ECO:0000259" key="1">
    <source>
        <dbReference type="PROSITE" id="PS51186"/>
    </source>
</evidence>
<sequence>MLDAQRSEHFFIEVQNQSFSYALYEDGVYQGGITGNIHAKELHISLLALHATSKGKGYGQKLIQVVEDFALHNDCHTLTVTTQSFQAKPFYEKQGFQVFGQLEDVPFAGTTRYYLVKRLKNQKNK</sequence>
<protein>
    <submittedName>
        <fullName evidence="2">Acetyltransferase (GNAT) family protein</fullName>
    </submittedName>
</protein>
<dbReference type="PROSITE" id="PS51186">
    <property type="entry name" value="GNAT"/>
    <property type="match status" value="1"/>
</dbReference>
<comment type="caution">
    <text evidence="2">The sequence shown here is derived from an EMBL/GenBank/DDBJ whole genome shotgun (WGS) entry which is preliminary data.</text>
</comment>
<dbReference type="CDD" id="cd04301">
    <property type="entry name" value="NAT_SF"/>
    <property type="match status" value="1"/>
</dbReference>
<dbReference type="SUPFAM" id="SSF55729">
    <property type="entry name" value="Acyl-CoA N-acyltransferases (Nat)"/>
    <property type="match status" value="1"/>
</dbReference>
<gene>
    <name evidence="2" type="ORF">EDD63_1382</name>
</gene>
<evidence type="ECO:0000313" key="2">
    <source>
        <dbReference type="EMBL" id="TDW14575.1"/>
    </source>
</evidence>
<name>A0A4R7ZC71_9FIRM</name>
<organism evidence="2 3">
    <name type="scientific">Breznakia blatticola</name>
    <dbReference type="NCBI Taxonomy" id="1754012"/>
    <lineage>
        <taxon>Bacteria</taxon>
        <taxon>Bacillati</taxon>
        <taxon>Bacillota</taxon>
        <taxon>Erysipelotrichia</taxon>
        <taxon>Erysipelotrichales</taxon>
        <taxon>Erysipelotrichaceae</taxon>
        <taxon>Breznakia</taxon>
    </lineage>
</organism>
<keyword evidence="2" id="KW-0808">Transferase</keyword>
<reference evidence="2 3" key="1">
    <citation type="submission" date="2019-03" db="EMBL/GenBank/DDBJ databases">
        <title>Genomic Encyclopedia of Type Strains, Phase IV (KMG-IV): sequencing the most valuable type-strain genomes for metagenomic binning, comparative biology and taxonomic classification.</title>
        <authorList>
            <person name="Goeker M."/>
        </authorList>
    </citation>
    <scope>NUCLEOTIDE SEQUENCE [LARGE SCALE GENOMIC DNA]</scope>
    <source>
        <strain evidence="2 3">DSM 28867</strain>
    </source>
</reference>
<dbReference type="InterPro" id="IPR000182">
    <property type="entry name" value="GNAT_dom"/>
</dbReference>
<dbReference type="AlphaFoldDB" id="A0A4R7ZC71"/>
<keyword evidence="3" id="KW-1185">Reference proteome</keyword>
<dbReference type="EMBL" id="SODD01000038">
    <property type="protein sequence ID" value="TDW14575.1"/>
    <property type="molecule type" value="Genomic_DNA"/>
</dbReference>
<feature type="domain" description="N-acetyltransferase" evidence="1">
    <location>
        <begin position="1"/>
        <end position="120"/>
    </location>
</feature>